<dbReference type="AlphaFoldDB" id="A0A8H7UMZ1"/>
<feature type="transmembrane region" description="Helical" evidence="1">
    <location>
        <begin position="20"/>
        <end position="40"/>
    </location>
</feature>
<evidence type="ECO:0000313" key="3">
    <source>
        <dbReference type="Proteomes" id="UP000612746"/>
    </source>
</evidence>
<organism evidence="2 3">
    <name type="scientific">Umbelopsis vinacea</name>
    <dbReference type="NCBI Taxonomy" id="44442"/>
    <lineage>
        <taxon>Eukaryota</taxon>
        <taxon>Fungi</taxon>
        <taxon>Fungi incertae sedis</taxon>
        <taxon>Mucoromycota</taxon>
        <taxon>Mucoromycotina</taxon>
        <taxon>Umbelopsidomycetes</taxon>
        <taxon>Umbelopsidales</taxon>
        <taxon>Umbelopsidaceae</taxon>
        <taxon>Umbelopsis</taxon>
    </lineage>
</organism>
<gene>
    <name evidence="2" type="ORF">INT44_002486</name>
</gene>
<protein>
    <submittedName>
        <fullName evidence="2">Uncharacterized protein</fullName>
    </submittedName>
</protein>
<keyword evidence="1" id="KW-0472">Membrane</keyword>
<accession>A0A8H7UMZ1</accession>
<dbReference type="Proteomes" id="UP000612746">
    <property type="component" value="Unassembled WGS sequence"/>
</dbReference>
<dbReference type="OrthoDB" id="10265539at2759"/>
<feature type="transmembrane region" description="Helical" evidence="1">
    <location>
        <begin position="63"/>
        <end position="81"/>
    </location>
</feature>
<comment type="caution">
    <text evidence="2">The sequence shown here is derived from an EMBL/GenBank/DDBJ whole genome shotgun (WGS) entry which is preliminary data.</text>
</comment>
<feature type="transmembrane region" description="Helical" evidence="1">
    <location>
        <begin position="93"/>
        <end position="125"/>
    </location>
</feature>
<keyword evidence="1" id="KW-1133">Transmembrane helix</keyword>
<name>A0A8H7UMZ1_9FUNG</name>
<sequence length="207" mass="22315">MVFRASAVITLTSKAFRRTFWVISFIIVAAQVGTGLAVTIKSSPVLLSNNACSPVLPPYITTGWYGTLIIGGVILTAVFSYQMIKARRTRKDSLLQIIFISSAASAAMVGVSQVIFSLLLVLTVIPPKYDLILVKSDMTINVLITTSFVKRLMRETGNTCNRSVRSSGQIIQLPSPPAKSLDRRMESGQLDAVELTTLSNNSGEGSG</sequence>
<proteinExistence type="predicted"/>
<dbReference type="EMBL" id="JAEPRA010000005">
    <property type="protein sequence ID" value="KAG2185693.1"/>
    <property type="molecule type" value="Genomic_DNA"/>
</dbReference>
<keyword evidence="3" id="KW-1185">Reference proteome</keyword>
<evidence type="ECO:0000313" key="2">
    <source>
        <dbReference type="EMBL" id="KAG2185693.1"/>
    </source>
</evidence>
<evidence type="ECO:0000256" key="1">
    <source>
        <dbReference type="SAM" id="Phobius"/>
    </source>
</evidence>
<reference evidence="2" key="1">
    <citation type="submission" date="2020-12" db="EMBL/GenBank/DDBJ databases">
        <title>Metabolic potential, ecology and presence of endohyphal bacteria is reflected in genomic diversity of Mucoromycotina.</title>
        <authorList>
            <person name="Muszewska A."/>
            <person name="Okrasinska A."/>
            <person name="Steczkiewicz K."/>
            <person name="Drgas O."/>
            <person name="Orlowska M."/>
            <person name="Perlinska-Lenart U."/>
            <person name="Aleksandrzak-Piekarczyk T."/>
            <person name="Szatraj K."/>
            <person name="Zielenkiewicz U."/>
            <person name="Pilsyk S."/>
            <person name="Malc E."/>
            <person name="Mieczkowski P."/>
            <person name="Kruszewska J.S."/>
            <person name="Biernat P."/>
            <person name="Pawlowska J."/>
        </authorList>
    </citation>
    <scope>NUCLEOTIDE SEQUENCE</scope>
    <source>
        <strain evidence="2">WA0000051536</strain>
    </source>
</reference>
<keyword evidence="1" id="KW-0812">Transmembrane</keyword>